<dbReference type="PANTHER" id="PTHR10357">
    <property type="entry name" value="ALPHA-AMYLASE FAMILY MEMBER"/>
    <property type="match status" value="1"/>
</dbReference>
<dbReference type="InterPro" id="IPR017853">
    <property type="entry name" value="GH"/>
</dbReference>
<dbReference type="EMBL" id="CAJNOQ010006539">
    <property type="protein sequence ID" value="CAF1138681.1"/>
    <property type="molecule type" value="Genomic_DNA"/>
</dbReference>
<dbReference type="Gene3D" id="3.20.20.80">
    <property type="entry name" value="Glycosidases"/>
    <property type="match status" value="1"/>
</dbReference>
<dbReference type="Pfam" id="PF00128">
    <property type="entry name" value="Alpha-amylase"/>
    <property type="match status" value="1"/>
</dbReference>
<comment type="caution">
    <text evidence="2">The sequence shown here is derived from an EMBL/GenBank/DDBJ whole genome shotgun (WGS) entry which is preliminary data.</text>
</comment>
<dbReference type="SUPFAM" id="SSF51445">
    <property type="entry name" value="(Trans)glycosidases"/>
    <property type="match status" value="1"/>
</dbReference>
<feature type="domain" description="Glycosyl hydrolase family 13 catalytic" evidence="1">
    <location>
        <begin position="267"/>
        <end position="635"/>
    </location>
</feature>
<organism evidence="2 4">
    <name type="scientific">Didymodactylos carnosus</name>
    <dbReference type="NCBI Taxonomy" id="1234261"/>
    <lineage>
        <taxon>Eukaryota</taxon>
        <taxon>Metazoa</taxon>
        <taxon>Spiralia</taxon>
        <taxon>Gnathifera</taxon>
        <taxon>Rotifera</taxon>
        <taxon>Eurotatoria</taxon>
        <taxon>Bdelloidea</taxon>
        <taxon>Philodinida</taxon>
        <taxon>Philodinidae</taxon>
        <taxon>Didymodactylos</taxon>
    </lineage>
</organism>
<evidence type="ECO:0000313" key="4">
    <source>
        <dbReference type="Proteomes" id="UP000663829"/>
    </source>
</evidence>
<dbReference type="EMBL" id="CAJOBC010006538">
    <property type="protein sequence ID" value="CAF3902431.1"/>
    <property type="molecule type" value="Genomic_DNA"/>
</dbReference>
<name>A0A814RTF9_9BILA</name>
<dbReference type="InterPro" id="IPR006047">
    <property type="entry name" value="GH13_cat_dom"/>
</dbReference>
<reference evidence="2" key="1">
    <citation type="submission" date="2021-02" db="EMBL/GenBank/DDBJ databases">
        <authorList>
            <person name="Nowell W R."/>
        </authorList>
    </citation>
    <scope>NUCLEOTIDE SEQUENCE</scope>
</reference>
<keyword evidence="4" id="KW-1185">Reference proteome</keyword>
<dbReference type="OrthoDB" id="1740265at2759"/>
<sequence length="635" mass="75065">MQNFIRKRDVLISKILDKMTTTEIHCLSALELNATMLKIFHNKSFAVRNDKTPKVLQQYKANTLARLPMMLAKIQSGVLFEYSHLSTFTRMTSLELDVEQFLLLAPLKSLSKKDVEDLTTLDRLKTWKEKSTINEKISELQNLSQFKNDMNYKKAIVNENIISFIRDADPTKLEQRPFLVIIDKRPKTFIVNDSQSLRYNFYQIEKHSMYCKGKIWLTTSCKLKVDQYVNLTNVHLQPGDAYVFELYFIHENYDDSYEWWQKGVIYELLVSSYQDSNNDGMGDINGLRRRLDYIEQLGVKTIWLAPIYDTPWKDYGYDIRDFCSIDKRFGTMSDFEALINDIHSRHMKIILDFVPNHTSDEHPWFLKAKAGDKKYMDYFIWHKGNANEQVDGHNGLPNNWLGCSGLPMWTWCPELEVYYLHQFLDCQPDLNFRNPHVLEEIELILKFWLDKGIDGFRGDAIRHLVEDEKYKDEPKSGQEKNPVMYMYYKHIYTANQDEDYEIVIRWRKFLDEYSIKNERDYILFITEAYDADVKKVVQYHGSSRMERGSDCCINFFICHYLDLKDKKDGLALNKYLSDWYSHIPDWSWCNWDLGSHDSRRVTSRLPSKELIDGFHMILLLSPGTALSYYGDEIGF</sequence>
<dbReference type="PANTHER" id="PTHR10357:SF179">
    <property type="entry name" value="NEUTRAL AND BASIC AMINO ACID TRANSPORT PROTEIN RBAT"/>
    <property type="match status" value="1"/>
</dbReference>
<dbReference type="GO" id="GO:0005975">
    <property type="term" value="P:carbohydrate metabolic process"/>
    <property type="evidence" value="ECO:0007669"/>
    <property type="project" value="InterPro"/>
</dbReference>
<dbReference type="AlphaFoldDB" id="A0A814RTF9"/>
<accession>A0A814RTF9</accession>
<gene>
    <name evidence="2" type="ORF">GPM918_LOCUS20570</name>
    <name evidence="3" type="ORF">SRO942_LOCUS20567</name>
</gene>
<dbReference type="Proteomes" id="UP000681722">
    <property type="component" value="Unassembled WGS sequence"/>
</dbReference>
<evidence type="ECO:0000313" key="3">
    <source>
        <dbReference type="EMBL" id="CAF3902431.1"/>
    </source>
</evidence>
<evidence type="ECO:0000313" key="2">
    <source>
        <dbReference type="EMBL" id="CAF1138681.1"/>
    </source>
</evidence>
<dbReference type="Proteomes" id="UP000663829">
    <property type="component" value="Unassembled WGS sequence"/>
</dbReference>
<dbReference type="Gene3D" id="3.90.400.10">
    <property type="entry name" value="Oligo-1,6-glucosidase, Domain 2"/>
    <property type="match status" value="1"/>
</dbReference>
<proteinExistence type="predicted"/>
<protein>
    <recommendedName>
        <fullName evidence="1">Glycosyl hydrolase family 13 catalytic domain-containing protein</fullName>
    </recommendedName>
</protein>
<evidence type="ECO:0000259" key="1">
    <source>
        <dbReference type="SMART" id="SM00642"/>
    </source>
</evidence>
<dbReference type="SMART" id="SM00642">
    <property type="entry name" value="Aamy"/>
    <property type="match status" value="1"/>
</dbReference>
<dbReference type="InterPro" id="IPR045857">
    <property type="entry name" value="O16G_dom_2"/>
</dbReference>